<comment type="caution">
    <text evidence="1">The sequence shown here is derived from an EMBL/GenBank/DDBJ whole genome shotgun (WGS) entry which is preliminary data.</text>
</comment>
<proteinExistence type="predicted"/>
<dbReference type="AlphaFoldDB" id="A0A0F9MZ87"/>
<protein>
    <submittedName>
        <fullName evidence="1">Uncharacterized protein</fullName>
    </submittedName>
</protein>
<evidence type="ECO:0000313" key="1">
    <source>
        <dbReference type="EMBL" id="KKM81905.1"/>
    </source>
</evidence>
<dbReference type="EMBL" id="LAZR01007945">
    <property type="protein sequence ID" value="KKM81905.1"/>
    <property type="molecule type" value="Genomic_DNA"/>
</dbReference>
<gene>
    <name evidence="1" type="ORF">LCGC14_1325130</name>
</gene>
<name>A0A0F9MZ87_9ZZZZ</name>
<sequence length="199" mass="23924">MYVKVKDRTITYTVILKYERPGAYNLYLKDDTCEIGIRLDRFWKYYPNFDYFLDKLIFYQLVERICLEIGLMTAIPKYPCNTKKCPMEIPALIMLNQVEQIFGTIPIGYKLRKFLKKHFTLDFPVQNKIKDFNKIQVKNLLVFKFKIIKYIREKDCVMGDYNNVKSFFRRLNKVIKVLLKKAIDRAKENRREIVISCDL</sequence>
<organism evidence="1">
    <name type="scientific">marine sediment metagenome</name>
    <dbReference type="NCBI Taxonomy" id="412755"/>
    <lineage>
        <taxon>unclassified sequences</taxon>
        <taxon>metagenomes</taxon>
        <taxon>ecological metagenomes</taxon>
    </lineage>
</organism>
<reference evidence="1" key="1">
    <citation type="journal article" date="2015" name="Nature">
        <title>Complex archaea that bridge the gap between prokaryotes and eukaryotes.</title>
        <authorList>
            <person name="Spang A."/>
            <person name="Saw J.H."/>
            <person name="Jorgensen S.L."/>
            <person name="Zaremba-Niedzwiedzka K."/>
            <person name="Martijn J."/>
            <person name="Lind A.E."/>
            <person name="van Eijk R."/>
            <person name="Schleper C."/>
            <person name="Guy L."/>
            <person name="Ettema T.J."/>
        </authorList>
    </citation>
    <scope>NUCLEOTIDE SEQUENCE</scope>
</reference>
<accession>A0A0F9MZ87</accession>